<protein>
    <submittedName>
        <fullName evidence="5">Dienelactone hydrolase</fullName>
    </submittedName>
</protein>
<dbReference type="OrthoDB" id="8564128at2"/>
<comment type="caution">
    <text evidence="5">The sequence shown here is derived from an EMBL/GenBank/DDBJ whole genome shotgun (WGS) entry which is preliminary data.</text>
</comment>
<keyword evidence="3" id="KW-0732">Signal</keyword>
<evidence type="ECO:0000256" key="2">
    <source>
        <dbReference type="SAM" id="MobiDB-lite"/>
    </source>
</evidence>
<reference evidence="6" key="1">
    <citation type="submission" date="2018-09" db="EMBL/GenBank/DDBJ databases">
        <authorList>
            <person name="Zhu H."/>
        </authorList>
    </citation>
    <scope>NUCLEOTIDE SEQUENCE [LARGE SCALE GENOMIC DNA]</scope>
    <source>
        <strain evidence="6">K1R23-30</strain>
    </source>
</reference>
<dbReference type="RefSeq" id="WP_119767345.1">
    <property type="nucleotide sequence ID" value="NZ_QYUO01000001.1"/>
</dbReference>
<dbReference type="AlphaFoldDB" id="A0A3A3FQB3"/>
<keyword evidence="6" id="KW-1185">Reference proteome</keyword>
<evidence type="ECO:0000313" key="6">
    <source>
        <dbReference type="Proteomes" id="UP000265955"/>
    </source>
</evidence>
<dbReference type="SUPFAM" id="SSF53474">
    <property type="entry name" value="alpha/beta-Hydrolases"/>
    <property type="match status" value="1"/>
</dbReference>
<name>A0A3A3FQB3_9BURK</name>
<feature type="region of interest" description="Disordered" evidence="2">
    <location>
        <begin position="411"/>
        <end position="430"/>
    </location>
</feature>
<feature type="chain" id="PRO_5017208509" evidence="3">
    <location>
        <begin position="32"/>
        <end position="430"/>
    </location>
</feature>
<dbReference type="Proteomes" id="UP000265955">
    <property type="component" value="Unassembled WGS sequence"/>
</dbReference>
<dbReference type="InterPro" id="IPR029058">
    <property type="entry name" value="AB_hydrolase_fold"/>
</dbReference>
<sequence length="430" mass="46406">MSFLLLQKRDARKGRILSVICSTAFAAVAFASSFGFSTPARALSLDAALNEQVVMVPAVSGARNVELETTIFKPAGNGPFPLVIMNHGKALGNPRNQNRDRFVVISREFVKRGYAVIIPMRKGFSKSSGDYVDPGCNMTAHGQVQADDLQATLEYLRTQSWADKDRIVVAGQSYGGLTALAAGTRDMPGVKGLINFAGGLKMHGGDCRWQDSLVQAFATYGAKTALPSLWFYGENDHHFNPDLAARLHSAYVRAGGHATLIAYGPFKRDAHGMSGSRDGVKIWWPETEKFLRELGMPTDPVYAINDEIKVPKNVYAAIDNIDALPYLRGSAREQYRVFLGKSSPRAFAVSPTGAWSWAEDGDDPVRQALEDCQKNSSVPCRLYAVDNQVVWSDDQGINLNDTATAAVAPPATPLIPAAPTPASTAAVTGP</sequence>
<dbReference type="InterPro" id="IPR050261">
    <property type="entry name" value="FrsA_esterase"/>
</dbReference>
<dbReference type="GO" id="GO:0052689">
    <property type="term" value="F:carboxylic ester hydrolase activity"/>
    <property type="evidence" value="ECO:0007669"/>
    <property type="project" value="UniProtKB-ARBA"/>
</dbReference>
<organism evidence="5 6">
    <name type="scientific">Noviherbaspirillum saxi</name>
    <dbReference type="NCBI Taxonomy" id="2320863"/>
    <lineage>
        <taxon>Bacteria</taxon>
        <taxon>Pseudomonadati</taxon>
        <taxon>Pseudomonadota</taxon>
        <taxon>Betaproteobacteria</taxon>
        <taxon>Burkholderiales</taxon>
        <taxon>Oxalobacteraceae</taxon>
        <taxon>Noviherbaspirillum</taxon>
    </lineage>
</organism>
<feature type="compositionally biased region" description="Low complexity" evidence="2">
    <location>
        <begin position="420"/>
        <end position="430"/>
    </location>
</feature>
<dbReference type="Pfam" id="PF02129">
    <property type="entry name" value="Peptidase_S15"/>
    <property type="match status" value="1"/>
</dbReference>
<evidence type="ECO:0000256" key="3">
    <source>
        <dbReference type="SAM" id="SignalP"/>
    </source>
</evidence>
<dbReference type="PANTHER" id="PTHR22946">
    <property type="entry name" value="DIENELACTONE HYDROLASE DOMAIN-CONTAINING PROTEIN-RELATED"/>
    <property type="match status" value="1"/>
</dbReference>
<feature type="signal peptide" evidence="3">
    <location>
        <begin position="1"/>
        <end position="31"/>
    </location>
</feature>
<evidence type="ECO:0000259" key="4">
    <source>
        <dbReference type="Pfam" id="PF02129"/>
    </source>
</evidence>
<feature type="domain" description="Xaa-Pro dipeptidyl-peptidase-like" evidence="4">
    <location>
        <begin position="65"/>
        <end position="221"/>
    </location>
</feature>
<evidence type="ECO:0000256" key="1">
    <source>
        <dbReference type="ARBA" id="ARBA00022801"/>
    </source>
</evidence>
<gene>
    <name evidence="5" type="ORF">D3871_01745</name>
</gene>
<proteinExistence type="predicted"/>
<evidence type="ECO:0000313" key="5">
    <source>
        <dbReference type="EMBL" id="RJF97394.1"/>
    </source>
</evidence>
<dbReference type="InterPro" id="IPR000383">
    <property type="entry name" value="Xaa-Pro-like_dom"/>
</dbReference>
<keyword evidence="1 5" id="KW-0378">Hydrolase</keyword>
<accession>A0A3A3FQB3</accession>
<dbReference type="PANTHER" id="PTHR22946:SF9">
    <property type="entry name" value="POLYKETIDE TRANSFERASE AF380"/>
    <property type="match status" value="1"/>
</dbReference>
<dbReference type="Gene3D" id="3.40.50.1820">
    <property type="entry name" value="alpha/beta hydrolase"/>
    <property type="match status" value="1"/>
</dbReference>
<dbReference type="EMBL" id="QYUO01000001">
    <property type="protein sequence ID" value="RJF97394.1"/>
    <property type="molecule type" value="Genomic_DNA"/>
</dbReference>